<dbReference type="Gene3D" id="3.40.1360.10">
    <property type="match status" value="1"/>
</dbReference>
<dbReference type="RefSeq" id="WP_133220232.1">
    <property type="nucleotide sequence ID" value="NZ_NRSG01000043.1"/>
</dbReference>
<feature type="domain" description="DUF7146" evidence="2">
    <location>
        <begin position="87"/>
        <end position="187"/>
    </location>
</feature>
<dbReference type="InterPro" id="IPR006171">
    <property type="entry name" value="TOPRIM_dom"/>
</dbReference>
<organism evidence="3 4">
    <name type="scientific">Paracraurococcus ruber</name>
    <dbReference type="NCBI Taxonomy" id="77675"/>
    <lineage>
        <taxon>Bacteria</taxon>
        <taxon>Pseudomonadati</taxon>
        <taxon>Pseudomonadota</taxon>
        <taxon>Alphaproteobacteria</taxon>
        <taxon>Acetobacterales</taxon>
        <taxon>Roseomonadaceae</taxon>
        <taxon>Paracraurococcus</taxon>
    </lineage>
</organism>
<dbReference type="EMBL" id="NRSG01000043">
    <property type="protein sequence ID" value="MBK1658240.1"/>
    <property type="molecule type" value="Genomic_DNA"/>
</dbReference>
<comment type="caution">
    <text evidence="3">The sequence shown here is derived from an EMBL/GenBank/DDBJ whole genome shotgun (WGS) entry which is preliminary data.</text>
</comment>
<protein>
    <recommendedName>
        <fullName evidence="5">Toprim domain-containing protein</fullName>
    </recommendedName>
</protein>
<dbReference type="InterPro" id="IPR055570">
    <property type="entry name" value="DUF7146"/>
</dbReference>
<keyword evidence="4" id="KW-1185">Reference proteome</keyword>
<evidence type="ECO:0000259" key="1">
    <source>
        <dbReference type="Pfam" id="PF13362"/>
    </source>
</evidence>
<feature type="domain" description="Toprim" evidence="1">
    <location>
        <begin position="197"/>
        <end position="287"/>
    </location>
</feature>
<proteinExistence type="predicted"/>
<dbReference type="CDD" id="cd01029">
    <property type="entry name" value="TOPRIM_primases"/>
    <property type="match status" value="1"/>
</dbReference>
<reference evidence="3 4" key="1">
    <citation type="journal article" date="2020" name="Microorganisms">
        <title>Osmotic Adaptation and Compatible Solute Biosynthesis of Phototrophic Bacteria as Revealed from Genome Analyses.</title>
        <authorList>
            <person name="Imhoff J.F."/>
            <person name="Rahn T."/>
            <person name="Kunzel S."/>
            <person name="Keller A."/>
            <person name="Neulinger S.C."/>
        </authorList>
    </citation>
    <scope>NUCLEOTIDE SEQUENCE [LARGE SCALE GENOMIC DNA]</scope>
    <source>
        <strain evidence="3 4">DSM 15382</strain>
    </source>
</reference>
<dbReference type="InterPro" id="IPR034154">
    <property type="entry name" value="TOPRIM_DnaG/twinkle"/>
</dbReference>
<gene>
    <name evidence="3" type="ORF">CKO45_08355</name>
</gene>
<dbReference type="Proteomes" id="UP000697995">
    <property type="component" value="Unassembled WGS sequence"/>
</dbReference>
<dbReference type="Pfam" id="PF13362">
    <property type="entry name" value="Toprim_3"/>
    <property type="match status" value="1"/>
</dbReference>
<evidence type="ECO:0008006" key="5">
    <source>
        <dbReference type="Google" id="ProtNLM"/>
    </source>
</evidence>
<sequence>MIGARDLAARLGLRAVRQRSEWRGDCPSCGYGASLAVKEKDGRALWWCAACQDGEAVRVALWRALGRGGTPPSTQRHTDNTTPPAARKTALARALWDRALPPPGTIAERYLAARGLPAVRSDELRYLPDAPHPSGKRLPAMLAAIRNPLSGDLQAVHRTYLRPDGSGKAAEEPAKASLGPVAGGVVMLAEPREGEPLVIGEGIETALSAAVLIGGAAWSAVSAGNLAALRLPAVTLAPLVVIAADPDPPGQHAAHAAARRWRVEGRSVRIATPDIPGFDFNDLLCARNAAQETHHAP</sequence>
<dbReference type="Pfam" id="PF23639">
    <property type="entry name" value="DUF7146"/>
    <property type="match status" value="1"/>
</dbReference>
<name>A0ABS1CV12_9PROT</name>
<evidence type="ECO:0000259" key="2">
    <source>
        <dbReference type="Pfam" id="PF23639"/>
    </source>
</evidence>
<accession>A0ABS1CV12</accession>
<evidence type="ECO:0000313" key="3">
    <source>
        <dbReference type="EMBL" id="MBK1658240.1"/>
    </source>
</evidence>
<evidence type="ECO:0000313" key="4">
    <source>
        <dbReference type="Proteomes" id="UP000697995"/>
    </source>
</evidence>